<evidence type="ECO:0000256" key="1">
    <source>
        <dbReference type="SAM" id="Phobius"/>
    </source>
</evidence>
<keyword evidence="1" id="KW-0812">Transmembrane</keyword>
<keyword evidence="1" id="KW-1133">Transmembrane helix</keyword>
<organism evidence="2 3">
    <name type="scientific">Dehalococcoides mccartyi</name>
    <dbReference type="NCBI Taxonomy" id="61435"/>
    <lineage>
        <taxon>Bacteria</taxon>
        <taxon>Bacillati</taxon>
        <taxon>Chloroflexota</taxon>
        <taxon>Dehalococcoidia</taxon>
        <taxon>Dehalococcoidales</taxon>
        <taxon>Dehalococcoidaceae</taxon>
        <taxon>Dehalococcoides</taxon>
    </lineage>
</organism>
<dbReference type="Proteomes" id="UP001327986">
    <property type="component" value="Chromosome"/>
</dbReference>
<feature type="transmembrane region" description="Helical" evidence="1">
    <location>
        <begin position="20"/>
        <end position="40"/>
    </location>
</feature>
<evidence type="ECO:0000313" key="3">
    <source>
        <dbReference type="Proteomes" id="UP001327986"/>
    </source>
</evidence>
<sequence>MKNLKVLRDWLGRKLIKQFITGIITVVPFGATILILIWIFNAIDSILQPVITAICGHTVTGVGFGVTIALIFLTGVVASNVIGKYLVRYIESASSSIPIVSLLYKGIKEILESIFIPGKTGFLEVVLVEFPRKGINALGFVTSEIYDENGKKMYSVFIPATPNPTTGSLQIIGEEEIIRTNISVEDAIKMVVSAGKASPKTILFNEKKVSQQERAAVK</sequence>
<dbReference type="EMBL" id="CP141531">
    <property type="protein sequence ID" value="WRO06691.1"/>
    <property type="molecule type" value="Genomic_DNA"/>
</dbReference>
<dbReference type="RefSeq" id="WP_324664201.1">
    <property type="nucleotide sequence ID" value="NZ_CP141531.1"/>
</dbReference>
<dbReference type="Pfam" id="PF04367">
    <property type="entry name" value="DUF502"/>
    <property type="match status" value="1"/>
</dbReference>
<accession>A0AB38Z807</accession>
<dbReference type="PANTHER" id="PTHR31876">
    <property type="entry name" value="COV-LIKE PROTEIN 1"/>
    <property type="match status" value="1"/>
</dbReference>
<protein>
    <submittedName>
        <fullName evidence="2">DUF502 domain-containing protein</fullName>
    </submittedName>
</protein>
<gene>
    <name evidence="2" type="ORF">VLL09_04695</name>
</gene>
<keyword evidence="1" id="KW-0472">Membrane</keyword>
<reference evidence="2" key="1">
    <citation type="submission" date="2023-12" db="EMBL/GenBank/DDBJ databases">
        <title>Isolation of organohalide respiring bacteria Dehalococcoides mccartyi strain GPTCE1 in groundwater collected near a chemical plant in Suzhou, China.</title>
        <authorList>
            <person name="Liu G."/>
        </authorList>
    </citation>
    <scope>NUCLEOTIDE SEQUENCE</scope>
    <source>
        <strain evidence="2">GPTCE1</strain>
    </source>
</reference>
<proteinExistence type="predicted"/>
<dbReference type="InterPro" id="IPR007462">
    <property type="entry name" value="COV1-like"/>
</dbReference>
<dbReference type="AlphaFoldDB" id="A0AB38Z807"/>
<name>A0AB38Z807_9CHLR</name>
<feature type="transmembrane region" description="Helical" evidence="1">
    <location>
        <begin position="46"/>
        <end position="78"/>
    </location>
</feature>
<dbReference type="PANTHER" id="PTHR31876:SF26">
    <property type="entry name" value="PROTEIN LIKE COV 2"/>
    <property type="match status" value="1"/>
</dbReference>
<evidence type="ECO:0000313" key="2">
    <source>
        <dbReference type="EMBL" id="WRO06691.1"/>
    </source>
</evidence>